<proteinExistence type="predicted"/>
<dbReference type="GeneTree" id="ENSGT00940000175275"/>
<keyword evidence="4" id="KW-0325">Glycoprotein</keyword>
<evidence type="ECO:0000256" key="4">
    <source>
        <dbReference type="ARBA" id="ARBA00023180"/>
    </source>
</evidence>
<evidence type="ECO:0000259" key="5">
    <source>
        <dbReference type="Pfam" id="PF11465"/>
    </source>
</evidence>
<sequence>LSVTEGTELVYGLIGKEVQLDPKVTETINNITWKKENNGIAKWDSSSGLYYDDRCRTDQCNLNKSTGVLILKGLKREDKGRYFSEINSKGPAKEFELIVLEPVPKPRVARDCSWTQCILACVGEESNHTKYSWKENDITVKEGNILMVEKSGEQSKSYTCVFSNPKSEEHSDPVSVMDVSPGQSLNIFKKYSVLQYFLHDILDFKLIHRYHDMKVQDLLSVTEVCCLYLQSKCPSAEGHVCQ</sequence>
<dbReference type="InterPro" id="IPR015631">
    <property type="entry name" value="CD2/SLAM_rcpt"/>
</dbReference>
<dbReference type="SUPFAM" id="SSF48726">
    <property type="entry name" value="Immunoglobulin"/>
    <property type="match status" value="2"/>
</dbReference>
<comment type="subcellular location">
    <subcellularLocation>
        <location evidence="1">Membrane</location>
    </subcellularLocation>
</comment>
<keyword evidence="2" id="KW-0732">Signal</keyword>
<dbReference type="PANTHER" id="PTHR12080">
    <property type="entry name" value="SIGNALING LYMPHOCYTIC ACTIVATION MOLECULE"/>
    <property type="match status" value="1"/>
</dbReference>
<dbReference type="Gene3D" id="2.60.40.10">
    <property type="entry name" value="Immunoglobulins"/>
    <property type="match status" value="2"/>
</dbReference>
<accession>A0A8C9V017</accession>
<dbReference type="GO" id="GO:0016020">
    <property type="term" value="C:membrane"/>
    <property type="evidence" value="ECO:0007669"/>
    <property type="project" value="UniProtKB-SubCell"/>
</dbReference>
<evidence type="ECO:0000256" key="1">
    <source>
        <dbReference type="ARBA" id="ARBA00004370"/>
    </source>
</evidence>
<evidence type="ECO:0000313" key="6">
    <source>
        <dbReference type="Ensembl" id="ENSSFOP00015008045.2"/>
    </source>
</evidence>
<evidence type="ECO:0000256" key="2">
    <source>
        <dbReference type="ARBA" id="ARBA00022729"/>
    </source>
</evidence>
<dbReference type="OrthoDB" id="8963023at2759"/>
<reference evidence="6" key="3">
    <citation type="submission" date="2025-09" db="UniProtKB">
        <authorList>
            <consortium name="Ensembl"/>
        </authorList>
    </citation>
    <scope>IDENTIFICATION</scope>
</reference>
<organism evidence="6 7">
    <name type="scientific">Scleropages formosus</name>
    <name type="common">Asian bonytongue</name>
    <name type="synonym">Osteoglossum formosum</name>
    <dbReference type="NCBI Taxonomy" id="113540"/>
    <lineage>
        <taxon>Eukaryota</taxon>
        <taxon>Metazoa</taxon>
        <taxon>Chordata</taxon>
        <taxon>Craniata</taxon>
        <taxon>Vertebrata</taxon>
        <taxon>Euteleostomi</taxon>
        <taxon>Actinopterygii</taxon>
        <taxon>Neopterygii</taxon>
        <taxon>Teleostei</taxon>
        <taxon>Osteoglossocephala</taxon>
        <taxon>Osteoglossomorpha</taxon>
        <taxon>Osteoglossiformes</taxon>
        <taxon>Osteoglossidae</taxon>
        <taxon>Scleropages</taxon>
    </lineage>
</organism>
<reference evidence="6 7" key="1">
    <citation type="submission" date="2019-04" db="EMBL/GenBank/DDBJ databases">
        <authorList>
            <consortium name="Wellcome Sanger Institute Data Sharing"/>
        </authorList>
    </citation>
    <scope>NUCLEOTIDE SEQUENCE [LARGE SCALE GENOMIC DNA]</scope>
</reference>
<dbReference type="Pfam" id="PF11465">
    <property type="entry name" value="Receptor_2B4"/>
    <property type="match status" value="1"/>
</dbReference>
<dbReference type="InterPro" id="IPR036179">
    <property type="entry name" value="Ig-like_dom_sf"/>
</dbReference>
<reference evidence="6" key="2">
    <citation type="submission" date="2025-08" db="UniProtKB">
        <authorList>
            <consortium name="Ensembl"/>
        </authorList>
    </citation>
    <scope>IDENTIFICATION</scope>
</reference>
<evidence type="ECO:0000313" key="7">
    <source>
        <dbReference type="Proteomes" id="UP000694397"/>
    </source>
</evidence>
<dbReference type="InterPro" id="IPR013783">
    <property type="entry name" value="Ig-like_fold"/>
</dbReference>
<feature type="domain" description="Natural killer cell receptor 2B4 immunoglobulin" evidence="5">
    <location>
        <begin position="6"/>
        <end position="100"/>
    </location>
</feature>
<dbReference type="AlphaFoldDB" id="A0A8C9V017"/>
<dbReference type="Proteomes" id="UP000694397">
    <property type="component" value="Chromosome 14"/>
</dbReference>
<evidence type="ECO:0000256" key="3">
    <source>
        <dbReference type="ARBA" id="ARBA00023136"/>
    </source>
</evidence>
<dbReference type="PANTHER" id="PTHR12080:SF134">
    <property type="entry name" value="CD48 ANTIGEN"/>
    <property type="match status" value="1"/>
</dbReference>
<keyword evidence="3" id="KW-0472">Membrane</keyword>
<keyword evidence="7" id="KW-1185">Reference proteome</keyword>
<protein>
    <recommendedName>
        <fullName evidence="5">Natural killer cell receptor 2B4 immunoglobulin domain-containing protein</fullName>
    </recommendedName>
</protein>
<dbReference type="Ensembl" id="ENSSFOT00015008160.2">
    <property type="protein sequence ID" value="ENSSFOP00015008045.2"/>
    <property type="gene ID" value="ENSSFOG00015005268.2"/>
</dbReference>
<name>A0A8C9V017_SCLFO</name>
<dbReference type="InterPro" id="IPR024303">
    <property type="entry name" value="NK_rcpt_2B4_Ig_dom"/>
</dbReference>